<protein>
    <submittedName>
        <fullName evidence="1">Uncharacterized protein</fullName>
    </submittedName>
</protein>
<proteinExistence type="predicted"/>
<accession>A0A0F8WAE7</accession>
<gene>
    <name evidence="1" type="ORF">LCGC14_3093170</name>
</gene>
<dbReference type="EMBL" id="LAZR01066420">
    <property type="protein sequence ID" value="KKK53598.1"/>
    <property type="molecule type" value="Genomic_DNA"/>
</dbReference>
<feature type="non-terminal residue" evidence="1">
    <location>
        <position position="1"/>
    </location>
</feature>
<reference evidence="1" key="1">
    <citation type="journal article" date="2015" name="Nature">
        <title>Complex archaea that bridge the gap between prokaryotes and eukaryotes.</title>
        <authorList>
            <person name="Spang A."/>
            <person name="Saw J.H."/>
            <person name="Jorgensen S.L."/>
            <person name="Zaremba-Niedzwiedzka K."/>
            <person name="Martijn J."/>
            <person name="Lind A.E."/>
            <person name="van Eijk R."/>
            <person name="Schleper C."/>
            <person name="Guy L."/>
            <person name="Ettema T.J."/>
        </authorList>
    </citation>
    <scope>NUCLEOTIDE SEQUENCE</scope>
</reference>
<name>A0A0F8WAE7_9ZZZZ</name>
<evidence type="ECO:0000313" key="1">
    <source>
        <dbReference type="EMBL" id="KKK53598.1"/>
    </source>
</evidence>
<dbReference type="AlphaFoldDB" id="A0A0F8WAE7"/>
<organism evidence="1">
    <name type="scientific">marine sediment metagenome</name>
    <dbReference type="NCBI Taxonomy" id="412755"/>
    <lineage>
        <taxon>unclassified sequences</taxon>
        <taxon>metagenomes</taxon>
        <taxon>ecological metagenomes</taxon>
    </lineage>
</organism>
<comment type="caution">
    <text evidence="1">The sequence shown here is derived from an EMBL/GenBank/DDBJ whole genome shotgun (WGS) entry which is preliminary data.</text>
</comment>
<sequence length="24" mass="2550">AIVGKARYSHCHARTGVIQIGQLA</sequence>